<dbReference type="EMBL" id="CP036262">
    <property type="protein sequence ID" value="QDS95180.1"/>
    <property type="molecule type" value="Genomic_DNA"/>
</dbReference>
<reference evidence="3 4" key="1">
    <citation type="submission" date="2019-02" db="EMBL/GenBank/DDBJ databases">
        <title>Deep-cultivation of Planctomycetes and their phenomic and genomic characterization uncovers novel biology.</title>
        <authorList>
            <person name="Wiegand S."/>
            <person name="Jogler M."/>
            <person name="Boedeker C."/>
            <person name="Pinto D."/>
            <person name="Vollmers J."/>
            <person name="Rivas-Marin E."/>
            <person name="Kohn T."/>
            <person name="Peeters S.H."/>
            <person name="Heuer A."/>
            <person name="Rast P."/>
            <person name="Oberbeckmann S."/>
            <person name="Bunk B."/>
            <person name="Jeske O."/>
            <person name="Meyerdierks A."/>
            <person name="Storesund J.E."/>
            <person name="Kallscheuer N."/>
            <person name="Luecker S."/>
            <person name="Lage O.M."/>
            <person name="Pohl T."/>
            <person name="Merkel B.J."/>
            <person name="Hornburger P."/>
            <person name="Mueller R.-W."/>
            <person name="Bruemmer F."/>
            <person name="Labrenz M."/>
            <person name="Spormann A.M."/>
            <person name="Op den Camp H."/>
            <person name="Overmann J."/>
            <person name="Amann R."/>
            <person name="Jetten M.S.M."/>
            <person name="Mascher T."/>
            <person name="Medema M.H."/>
            <person name="Devos D.P."/>
            <person name="Kaster A.-K."/>
            <person name="Ovreas L."/>
            <person name="Rohde M."/>
            <person name="Galperin M.Y."/>
            <person name="Jogler C."/>
        </authorList>
    </citation>
    <scope>NUCLEOTIDE SEQUENCE [LARGE SCALE GENOMIC DNA]</scope>
    <source>
        <strain evidence="3 4">FF011L</strain>
    </source>
</reference>
<feature type="compositionally biased region" description="Basic residues" evidence="1">
    <location>
        <begin position="61"/>
        <end position="76"/>
    </location>
</feature>
<sequence precursor="true">MRSPNMDPSQNRTSVRLSLAAIGLAFLLLMAPTSIAEAASPADPAVSDGNSEVVEKESPRKERRRKRAAKKRKQRRDRQSQETPPPPFGQIQLHGSFELNFGGTNVVQGEGKLSIELDRETVEGLSTLLSGAGTLPASGLDNWIRAFQQLPETLKTTNEILNRLSDPQTQKQLKQVEQLLQFLPRKAETPAS</sequence>
<name>A0A517MK11_9BACT</name>
<organism evidence="3 4">
    <name type="scientific">Roseimaritima multifibrata</name>
    <dbReference type="NCBI Taxonomy" id="1930274"/>
    <lineage>
        <taxon>Bacteria</taxon>
        <taxon>Pseudomonadati</taxon>
        <taxon>Planctomycetota</taxon>
        <taxon>Planctomycetia</taxon>
        <taxon>Pirellulales</taxon>
        <taxon>Pirellulaceae</taxon>
        <taxon>Roseimaritima</taxon>
    </lineage>
</organism>
<keyword evidence="4" id="KW-1185">Reference proteome</keyword>
<evidence type="ECO:0000313" key="4">
    <source>
        <dbReference type="Proteomes" id="UP000320672"/>
    </source>
</evidence>
<evidence type="ECO:0008006" key="5">
    <source>
        <dbReference type="Google" id="ProtNLM"/>
    </source>
</evidence>
<dbReference type="KEGG" id="rml:FF011L_39710"/>
<proteinExistence type="predicted"/>
<keyword evidence="2" id="KW-0732">Signal</keyword>
<evidence type="ECO:0000313" key="3">
    <source>
        <dbReference type="EMBL" id="QDS95180.1"/>
    </source>
</evidence>
<dbReference type="OrthoDB" id="288919at2"/>
<gene>
    <name evidence="3" type="ORF">FF011L_39710</name>
</gene>
<dbReference type="RefSeq" id="WP_145353152.1">
    <property type="nucleotide sequence ID" value="NZ_CP036262.1"/>
</dbReference>
<feature type="region of interest" description="Disordered" evidence="1">
    <location>
        <begin position="38"/>
        <end position="93"/>
    </location>
</feature>
<evidence type="ECO:0000256" key="2">
    <source>
        <dbReference type="SAM" id="SignalP"/>
    </source>
</evidence>
<dbReference type="AlphaFoldDB" id="A0A517MK11"/>
<evidence type="ECO:0000256" key="1">
    <source>
        <dbReference type="SAM" id="MobiDB-lite"/>
    </source>
</evidence>
<protein>
    <recommendedName>
        <fullName evidence="5">SLA1 homology domain-containing protein</fullName>
    </recommendedName>
</protein>
<accession>A0A517MK11</accession>
<feature type="signal peptide" evidence="2">
    <location>
        <begin position="1"/>
        <end position="38"/>
    </location>
</feature>
<feature type="chain" id="PRO_5021727708" description="SLA1 homology domain-containing protein" evidence="2">
    <location>
        <begin position="39"/>
        <end position="192"/>
    </location>
</feature>
<dbReference type="Proteomes" id="UP000320672">
    <property type="component" value="Chromosome"/>
</dbReference>